<dbReference type="Pfam" id="PF11753">
    <property type="entry name" value="DUF3310"/>
    <property type="match status" value="1"/>
</dbReference>
<evidence type="ECO:0000313" key="2">
    <source>
        <dbReference type="Proteomes" id="UP000007093"/>
    </source>
</evidence>
<name>G4Q9B1_ACIIR</name>
<protein>
    <submittedName>
        <fullName evidence="1">Uncharacterized protein</fullName>
    </submittedName>
</protein>
<keyword evidence="2" id="KW-1185">Reference proteome</keyword>
<dbReference type="InterPro" id="IPR021739">
    <property type="entry name" value="SaV-like"/>
</dbReference>
<dbReference type="HOGENOM" id="CLU_3003506_0_0_9"/>
<reference evidence="1 2" key="1">
    <citation type="journal article" date="2011" name="J. Bacteriol.">
        <title>Complete genome sequence of Acidaminococcus intestini RYC-MR95, a Gram-negative bacterium from the phylum Firmicutes.</title>
        <authorList>
            <person name="D'Auria G."/>
            <person name="Galan J.C."/>
            <person name="Rodriguez-Alcayna M."/>
            <person name="Moya A."/>
            <person name="Baquero F."/>
            <person name="Latorre A."/>
        </authorList>
    </citation>
    <scope>NUCLEOTIDE SEQUENCE [LARGE SCALE GENOMIC DNA]</scope>
    <source>
        <strain evidence="1 2">RyC-MR95</strain>
    </source>
</reference>
<proteinExistence type="predicted"/>
<dbReference type="STRING" id="568816.Acin_1392"/>
<dbReference type="Proteomes" id="UP000007093">
    <property type="component" value="Chromosome"/>
</dbReference>
<gene>
    <name evidence="1" type="ordered locus">Acin_1392</name>
</gene>
<accession>G4Q9B1</accession>
<evidence type="ECO:0000313" key="1">
    <source>
        <dbReference type="EMBL" id="AEQ22613.1"/>
    </source>
</evidence>
<dbReference type="KEGG" id="ain:Acin_1392"/>
<dbReference type="PATRIC" id="fig|568816.4.peg.1347"/>
<organism evidence="1 2">
    <name type="scientific">Acidaminococcus intestini (strain RyC-MR95)</name>
    <dbReference type="NCBI Taxonomy" id="568816"/>
    <lineage>
        <taxon>Bacteria</taxon>
        <taxon>Bacillati</taxon>
        <taxon>Bacillota</taxon>
        <taxon>Negativicutes</taxon>
        <taxon>Acidaminococcales</taxon>
        <taxon>Acidaminococcaceae</taxon>
        <taxon>Acidaminococcus</taxon>
    </lineage>
</organism>
<dbReference type="InParanoid" id="G4Q9B1"/>
<dbReference type="EMBL" id="CP003058">
    <property type="protein sequence ID" value="AEQ22613.1"/>
    <property type="molecule type" value="Genomic_DNA"/>
</dbReference>
<sequence>MKRQEDAFLAVCEANIIKYLYRYPRKNNIEDLRKIAEYATMAADYLEENGGGEEDA</sequence>
<dbReference type="AlphaFoldDB" id="G4Q9B1"/>